<evidence type="ECO:0000313" key="3">
    <source>
        <dbReference type="Proteomes" id="UP001249394"/>
    </source>
</evidence>
<name>A0ABY9TZU4_STRVL</name>
<proteinExistence type="predicted"/>
<feature type="region of interest" description="Disordered" evidence="1">
    <location>
        <begin position="94"/>
        <end position="120"/>
    </location>
</feature>
<evidence type="ECO:0000256" key="1">
    <source>
        <dbReference type="SAM" id="MobiDB-lite"/>
    </source>
</evidence>
<protein>
    <submittedName>
        <fullName evidence="2">Uncharacterized protein</fullName>
    </submittedName>
</protein>
<dbReference type="EMBL" id="CP134213">
    <property type="protein sequence ID" value="WND15931.1"/>
    <property type="molecule type" value="Genomic_DNA"/>
</dbReference>
<keyword evidence="3" id="KW-1185">Reference proteome</keyword>
<evidence type="ECO:0000313" key="2">
    <source>
        <dbReference type="EMBL" id="WND15931.1"/>
    </source>
</evidence>
<organism evidence="2 3">
    <name type="scientific">Streptomyces violaceus</name>
    <name type="common">Streptomyces venezuelae</name>
    <dbReference type="NCBI Taxonomy" id="1936"/>
    <lineage>
        <taxon>Bacteria</taxon>
        <taxon>Bacillati</taxon>
        <taxon>Actinomycetota</taxon>
        <taxon>Actinomycetes</taxon>
        <taxon>Kitasatosporales</taxon>
        <taxon>Streptomycetaceae</taxon>
        <taxon>Streptomyces</taxon>
    </lineage>
</organism>
<dbReference type="Proteomes" id="UP001249394">
    <property type="component" value="Chromosome"/>
</dbReference>
<gene>
    <name evidence="2" type="ORF">RI060_00475</name>
</gene>
<sequence length="161" mass="16538">MVLSFVPAHIVPLRGDGQSAVAVSAFAAQLTAQVTTAAGAPLGGAVVEFTIEDDPTGSFFLLPALVSAVPALDAYRLPDGSTDTLRLNAQAMDATGERQNPPSPATLWSFEEAPTAPPDGIDVSRSTAACGRVPRRTVSCHRWVAVSGTHWMAKVLAGGGG</sequence>
<accession>A0ABY9TZU4</accession>
<reference evidence="2 3" key="1">
    <citation type="submission" date="2023-09" db="EMBL/GenBank/DDBJ databases">
        <title>The genome sequence of Streptomyces anthocyanicus.</title>
        <authorList>
            <person name="Mo P."/>
        </authorList>
    </citation>
    <scope>NUCLEOTIDE SEQUENCE [LARGE SCALE GENOMIC DNA]</scope>
    <source>
        <strain evidence="2 3">JCM 4387</strain>
    </source>
</reference>